<dbReference type="SUPFAM" id="SSF46894">
    <property type="entry name" value="C-terminal effector domain of the bipartite response regulators"/>
    <property type="match status" value="1"/>
</dbReference>
<evidence type="ECO:0000256" key="3">
    <source>
        <dbReference type="ARBA" id="ARBA00023125"/>
    </source>
</evidence>
<dbReference type="InterPro" id="IPR011006">
    <property type="entry name" value="CheY-like_superfamily"/>
</dbReference>
<dbReference type="EMBL" id="CP099490">
    <property type="protein sequence ID" value="USQ76530.1"/>
    <property type="molecule type" value="Genomic_DNA"/>
</dbReference>
<dbReference type="PROSITE" id="PS50110">
    <property type="entry name" value="RESPONSE_REGULATORY"/>
    <property type="match status" value="1"/>
</dbReference>
<organism evidence="8 9">
    <name type="scientific">Ornithinimicrobium cryptoxanthini</name>
    <dbReference type="NCBI Taxonomy" id="2934161"/>
    <lineage>
        <taxon>Bacteria</taxon>
        <taxon>Bacillati</taxon>
        <taxon>Actinomycetota</taxon>
        <taxon>Actinomycetes</taxon>
        <taxon>Micrococcales</taxon>
        <taxon>Ornithinimicrobiaceae</taxon>
        <taxon>Ornithinimicrobium</taxon>
    </lineage>
</organism>
<dbReference type="InterPro" id="IPR039420">
    <property type="entry name" value="WalR-like"/>
</dbReference>
<keyword evidence="1 5" id="KW-0597">Phosphoprotein</keyword>
<dbReference type="Pfam" id="PF00072">
    <property type="entry name" value="Response_reg"/>
    <property type="match status" value="1"/>
</dbReference>
<feature type="modified residue" description="4-aspartylphosphate" evidence="5">
    <location>
        <position position="57"/>
    </location>
</feature>
<dbReference type="Proteomes" id="UP001056535">
    <property type="component" value="Chromosome"/>
</dbReference>
<evidence type="ECO:0000256" key="4">
    <source>
        <dbReference type="ARBA" id="ARBA00023163"/>
    </source>
</evidence>
<dbReference type="PROSITE" id="PS50043">
    <property type="entry name" value="HTH_LUXR_2"/>
    <property type="match status" value="1"/>
</dbReference>
<sequence>MSASITVVLVDDDALVRTGLRLILGGAPDIDVVGEAGDGRAGVDLVTELAPDVVLMDIRMPRLDGLAATAELLAREAPPKVIVLTTFDTDDMVVEALRIGANGFLLKSTHPERLVESVRAVAAGEPRLSPSVTQQLIAQVAGAPRPDQGGTEQRREHALARLDSLTDREREVALAIGQGWSNAQIAARLYMGVPTVKAHVSRVLDKLGAGNRTQIALLVHDAGLTGETPTDPT</sequence>
<keyword evidence="4" id="KW-0804">Transcription</keyword>
<evidence type="ECO:0000256" key="2">
    <source>
        <dbReference type="ARBA" id="ARBA00023015"/>
    </source>
</evidence>
<keyword evidence="2" id="KW-0805">Transcription regulation</keyword>
<evidence type="ECO:0000259" key="7">
    <source>
        <dbReference type="PROSITE" id="PS50110"/>
    </source>
</evidence>
<dbReference type="SMART" id="SM00448">
    <property type="entry name" value="REC"/>
    <property type="match status" value="1"/>
</dbReference>
<dbReference type="Gene3D" id="3.40.50.2300">
    <property type="match status" value="1"/>
</dbReference>
<evidence type="ECO:0000313" key="9">
    <source>
        <dbReference type="Proteomes" id="UP001056535"/>
    </source>
</evidence>
<keyword evidence="9" id="KW-1185">Reference proteome</keyword>
<reference evidence="8" key="1">
    <citation type="submission" date="2022-06" db="EMBL/GenBank/DDBJ databases">
        <title>Ornithinimicrobium JY.X270.</title>
        <authorList>
            <person name="Huang Y."/>
        </authorList>
    </citation>
    <scope>NUCLEOTIDE SEQUENCE</scope>
    <source>
        <strain evidence="8">JY.X270</strain>
    </source>
</reference>
<protein>
    <submittedName>
        <fullName evidence="8">Response regulator transcription factor</fullName>
    </submittedName>
</protein>
<dbReference type="SUPFAM" id="SSF52172">
    <property type="entry name" value="CheY-like"/>
    <property type="match status" value="1"/>
</dbReference>
<proteinExistence type="predicted"/>
<gene>
    <name evidence="8" type="ORF">NF557_00925</name>
</gene>
<dbReference type="CDD" id="cd17535">
    <property type="entry name" value="REC_NarL-like"/>
    <property type="match status" value="1"/>
</dbReference>
<feature type="domain" description="Response regulatory" evidence="7">
    <location>
        <begin position="6"/>
        <end position="122"/>
    </location>
</feature>
<dbReference type="RefSeq" id="WP_252621234.1">
    <property type="nucleotide sequence ID" value="NZ_CP099490.1"/>
</dbReference>
<dbReference type="PANTHER" id="PTHR43214:SF24">
    <property type="entry name" value="TRANSCRIPTIONAL REGULATORY PROTEIN NARL-RELATED"/>
    <property type="match status" value="1"/>
</dbReference>
<dbReference type="CDD" id="cd06170">
    <property type="entry name" value="LuxR_C_like"/>
    <property type="match status" value="1"/>
</dbReference>
<dbReference type="InterPro" id="IPR058245">
    <property type="entry name" value="NreC/VraR/RcsB-like_REC"/>
</dbReference>
<keyword evidence="3" id="KW-0238">DNA-binding</keyword>
<name>A0ABY4YJ46_9MICO</name>
<evidence type="ECO:0000256" key="1">
    <source>
        <dbReference type="ARBA" id="ARBA00022553"/>
    </source>
</evidence>
<evidence type="ECO:0000256" key="5">
    <source>
        <dbReference type="PROSITE-ProRule" id="PRU00169"/>
    </source>
</evidence>
<evidence type="ECO:0000259" key="6">
    <source>
        <dbReference type="PROSITE" id="PS50043"/>
    </source>
</evidence>
<feature type="domain" description="HTH luxR-type" evidence="6">
    <location>
        <begin position="158"/>
        <end position="223"/>
    </location>
</feature>
<dbReference type="PANTHER" id="PTHR43214">
    <property type="entry name" value="TWO-COMPONENT RESPONSE REGULATOR"/>
    <property type="match status" value="1"/>
</dbReference>
<dbReference type="InterPro" id="IPR001789">
    <property type="entry name" value="Sig_transdc_resp-reg_receiver"/>
</dbReference>
<dbReference type="SMART" id="SM00421">
    <property type="entry name" value="HTH_LUXR"/>
    <property type="match status" value="1"/>
</dbReference>
<dbReference type="PRINTS" id="PR00038">
    <property type="entry name" value="HTHLUXR"/>
</dbReference>
<dbReference type="PROSITE" id="PS00622">
    <property type="entry name" value="HTH_LUXR_1"/>
    <property type="match status" value="1"/>
</dbReference>
<dbReference type="Pfam" id="PF00196">
    <property type="entry name" value="GerE"/>
    <property type="match status" value="1"/>
</dbReference>
<dbReference type="InterPro" id="IPR016032">
    <property type="entry name" value="Sig_transdc_resp-reg_C-effctor"/>
</dbReference>
<evidence type="ECO:0000313" key="8">
    <source>
        <dbReference type="EMBL" id="USQ76530.1"/>
    </source>
</evidence>
<dbReference type="InterPro" id="IPR000792">
    <property type="entry name" value="Tscrpt_reg_LuxR_C"/>
</dbReference>
<accession>A0ABY4YJ46</accession>